<evidence type="ECO:0000313" key="1">
    <source>
        <dbReference type="Ensembl" id="ENSCCRP00020042193.1"/>
    </source>
</evidence>
<accession>A0A8C2HFV4</accession>
<protein>
    <submittedName>
        <fullName evidence="1">Uncharacterized protein</fullName>
    </submittedName>
</protein>
<reference evidence="1" key="1">
    <citation type="submission" date="2025-08" db="UniProtKB">
        <authorList>
            <consortium name="Ensembl"/>
        </authorList>
    </citation>
    <scope>IDENTIFICATION</scope>
</reference>
<proteinExistence type="predicted"/>
<dbReference type="Proteomes" id="UP000694701">
    <property type="component" value="Unplaced"/>
</dbReference>
<organism evidence="1 2">
    <name type="scientific">Cyprinus carpio</name>
    <name type="common">Common carp</name>
    <dbReference type="NCBI Taxonomy" id="7962"/>
    <lineage>
        <taxon>Eukaryota</taxon>
        <taxon>Metazoa</taxon>
        <taxon>Chordata</taxon>
        <taxon>Craniata</taxon>
        <taxon>Vertebrata</taxon>
        <taxon>Euteleostomi</taxon>
        <taxon>Actinopterygii</taxon>
        <taxon>Neopterygii</taxon>
        <taxon>Teleostei</taxon>
        <taxon>Ostariophysi</taxon>
        <taxon>Cypriniformes</taxon>
        <taxon>Cyprinidae</taxon>
        <taxon>Cyprininae</taxon>
        <taxon>Cyprinus</taxon>
    </lineage>
</organism>
<sequence length="103" mass="11932">MWRYILKDSCSLGHLRATDPNNSINWFRKYLNLTRNTRGFRIQKKGEKNRCSLAYTAVRKPFTTAPHTHTSSHMHSLSLYCAHISGSSQLKECVHQVPMHQCT</sequence>
<dbReference type="AlphaFoldDB" id="A0A8C2HFV4"/>
<dbReference type="Ensembl" id="ENSCCRT00020046048.1">
    <property type="protein sequence ID" value="ENSCCRP00020042193.1"/>
    <property type="gene ID" value="ENSCCRG00020018803.1"/>
</dbReference>
<evidence type="ECO:0000313" key="2">
    <source>
        <dbReference type="Proteomes" id="UP000694701"/>
    </source>
</evidence>
<name>A0A8C2HFV4_CYPCA</name>